<evidence type="ECO:0000259" key="4">
    <source>
        <dbReference type="Pfam" id="PF01055"/>
    </source>
</evidence>
<dbReference type="InterPro" id="IPR000322">
    <property type="entry name" value="Glyco_hydro_31_TIM"/>
</dbReference>
<dbReference type="CDD" id="cd14752">
    <property type="entry name" value="GH31_N"/>
    <property type="match status" value="1"/>
</dbReference>
<proteinExistence type="inferred from homology"/>
<dbReference type="AlphaFoldDB" id="A0A0M3IQW2"/>
<dbReference type="PANTHER" id="PTHR22762:SF133">
    <property type="entry name" value="P-TYPE DOMAIN-CONTAINING PROTEIN"/>
    <property type="match status" value="1"/>
</dbReference>
<dbReference type="InterPro" id="IPR017853">
    <property type="entry name" value="GH"/>
</dbReference>
<dbReference type="Proteomes" id="UP000036681">
    <property type="component" value="Unplaced"/>
</dbReference>
<dbReference type="Pfam" id="PF01055">
    <property type="entry name" value="Glyco_hydro_31_2nd"/>
    <property type="match status" value="2"/>
</dbReference>
<evidence type="ECO:0000256" key="1">
    <source>
        <dbReference type="ARBA" id="ARBA00007806"/>
    </source>
</evidence>
<comment type="similarity">
    <text evidence="1 3">Belongs to the glycosyl hydrolase 31 family.</text>
</comment>
<keyword evidence="5" id="KW-1185">Reference proteome</keyword>
<dbReference type="GO" id="GO:0030246">
    <property type="term" value="F:carbohydrate binding"/>
    <property type="evidence" value="ECO:0007669"/>
    <property type="project" value="InterPro"/>
</dbReference>
<name>A0A0M3IQW2_ASCLU</name>
<feature type="domain" description="Glycoside hydrolase family 31 TIM barrel" evidence="4">
    <location>
        <begin position="370"/>
        <end position="480"/>
    </location>
</feature>
<evidence type="ECO:0000313" key="5">
    <source>
        <dbReference type="Proteomes" id="UP000036681"/>
    </source>
</evidence>
<dbReference type="Gene3D" id="3.20.20.80">
    <property type="entry name" value="Glycosidases"/>
    <property type="match status" value="2"/>
</dbReference>
<accession>A0A0M3IQW2</accession>
<keyword evidence="3" id="KW-0378">Hydrolase</keyword>
<dbReference type="SUPFAM" id="SSF74650">
    <property type="entry name" value="Galactose mutarotase-like"/>
    <property type="match status" value="1"/>
</dbReference>
<dbReference type="WBParaSite" id="ALUE_0002114001-mRNA-1">
    <property type="protein sequence ID" value="ALUE_0002114001-mRNA-1"/>
    <property type="gene ID" value="ALUE_0002114001"/>
</dbReference>
<keyword evidence="3" id="KW-0326">Glycosidase</keyword>
<dbReference type="GO" id="GO:0005975">
    <property type="term" value="P:carbohydrate metabolic process"/>
    <property type="evidence" value="ECO:0007669"/>
    <property type="project" value="InterPro"/>
</dbReference>
<dbReference type="InterPro" id="IPR011013">
    <property type="entry name" value="Gal_mutarotase_sf_dom"/>
</dbReference>
<dbReference type="GO" id="GO:0004558">
    <property type="term" value="F:alpha-1,4-glucosidase activity"/>
    <property type="evidence" value="ECO:0007669"/>
    <property type="project" value="TreeGrafter"/>
</dbReference>
<protein>
    <submittedName>
        <fullName evidence="6">Alpha-glucosidase</fullName>
    </submittedName>
</protein>
<sequence length="506" mass="57645">MKIFFIDAQAHDVEHYATWALLARDSWPYAYPAYVEERNKRNLYGVYPFLMALEKDYKAHGLLILNTNPQDITIGPAPHIVYRTIGGILDLYFFPGPSPEDVVRQYLAFVGTPMLPAYWALGFQLGSLGYKNWQDLENVGWEGFPSYVEQLHNESLHVIVVLQPGVQADGDPFKRALQENASFVEWETKQAVQKSIQNLYPLANETKIMLGVLRANKHVAYPDFTAAETKSWWMEELADFHKTISYDGLWMVRNEPSSLETNEDQPGYWYNPEHTNITSLHCPVDGSSAKYDVPPYQTQNVYHYNVPTYLASTTLCMSAMTKQGRMYDVKNLYGLQQTIATNSAMQNITKKRGTYLASTTLCMSAMTKQGRMYDVKNLYGLQQTIATNSAMQNITKKRGVLITRSSYPSGGRYAGHSLGNNFAAWEDMAASVVAIQEFNMFGIPYVGADICGYADDTTEELCLRWQQLGAFYTLSRCKRFQTSQLFLGVKIFSATHQISRYRYKRR</sequence>
<organism evidence="5 6">
    <name type="scientific">Ascaris lumbricoides</name>
    <name type="common">Giant roundworm</name>
    <dbReference type="NCBI Taxonomy" id="6252"/>
    <lineage>
        <taxon>Eukaryota</taxon>
        <taxon>Metazoa</taxon>
        <taxon>Ecdysozoa</taxon>
        <taxon>Nematoda</taxon>
        <taxon>Chromadorea</taxon>
        <taxon>Rhabditida</taxon>
        <taxon>Spirurina</taxon>
        <taxon>Ascaridomorpha</taxon>
        <taxon>Ascaridoidea</taxon>
        <taxon>Ascarididae</taxon>
        <taxon>Ascaris</taxon>
    </lineage>
</organism>
<dbReference type="Gene3D" id="2.60.40.1760">
    <property type="entry name" value="glycosyl hydrolase (family 31)"/>
    <property type="match status" value="1"/>
</dbReference>
<evidence type="ECO:0000256" key="2">
    <source>
        <dbReference type="ARBA" id="ARBA00023180"/>
    </source>
</evidence>
<dbReference type="SUPFAM" id="SSF51445">
    <property type="entry name" value="(Trans)glycosidases"/>
    <property type="match status" value="1"/>
</dbReference>
<feature type="domain" description="Glycoside hydrolase family 31 TIM barrel" evidence="4">
    <location>
        <begin position="145"/>
        <end position="356"/>
    </location>
</feature>
<evidence type="ECO:0000256" key="3">
    <source>
        <dbReference type="RuleBase" id="RU361185"/>
    </source>
</evidence>
<evidence type="ECO:0000313" key="6">
    <source>
        <dbReference type="WBParaSite" id="ALUE_0002114001-mRNA-1"/>
    </source>
</evidence>
<keyword evidence="2" id="KW-0325">Glycoprotein</keyword>
<dbReference type="PANTHER" id="PTHR22762">
    <property type="entry name" value="ALPHA-GLUCOSIDASE"/>
    <property type="match status" value="1"/>
</dbReference>
<reference evidence="6" key="1">
    <citation type="submission" date="2017-02" db="UniProtKB">
        <authorList>
            <consortium name="WormBaseParasite"/>
        </authorList>
    </citation>
    <scope>IDENTIFICATION</scope>
</reference>